<dbReference type="InterPro" id="IPR029787">
    <property type="entry name" value="Nucleotide_cyclase"/>
</dbReference>
<dbReference type="GO" id="GO:0009190">
    <property type="term" value="P:cyclic nucleotide biosynthetic process"/>
    <property type="evidence" value="ECO:0007669"/>
    <property type="project" value="InterPro"/>
</dbReference>
<evidence type="ECO:0000259" key="2">
    <source>
        <dbReference type="PROSITE" id="PS50125"/>
    </source>
</evidence>
<feature type="transmembrane region" description="Helical" evidence="1">
    <location>
        <begin position="26"/>
        <end position="45"/>
    </location>
</feature>
<feature type="transmembrane region" description="Helical" evidence="1">
    <location>
        <begin position="169"/>
        <end position="190"/>
    </location>
</feature>
<evidence type="ECO:0000313" key="4">
    <source>
        <dbReference type="Proteomes" id="UP000320404"/>
    </source>
</evidence>
<reference evidence="3 4" key="1">
    <citation type="submission" date="2019-02" db="EMBL/GenBank/DDBJ databases">
        <title>Prokaryotic population dynamics and viral predation in marine succession experiment using metagenomics: the confinement effect.</title>
        <authorList>
            <person name="Haro-Moreno J.M."/>
            <person name="Rodriguez-Valera F."/>
            <person name="Lopez-Perez M."/>
        </authorList>
    </citation>
    <scope>NUCLEOTIDE SEQUENCE [LARGE SCALE GENOMIC DNA]</scope>
    <source>
        <strain evidence="3">MED-G158</strain>
    </source>
</reference>
<sequence>MATDTENDAAESSTAGRAVGKVSRKFTLAVCMLLILAMCVFWLISSYNTRNLLQRQADALGEALAEQTATQLTELVLVNDLISMNVVLTSLSQASGIEEISVYSVDNSVIATASSRGESLSPLIPLPVPLTAISALYEAPIALPDSVAGYVRLQLNLDYIEVGTVNSMLLVIGATALLLIVAILISNTYFQYLVSFPTNLLSFALSNIRKGDIETCPEPESNNELSAAIRQYNATAEFLAQNAFLDNFGNRQPDTDIQNLKFVPGKQDITLLVVSMANYQYLASTLRSETLVKLLNKFYFFIDKVTQLYNGSVTYCAEGEVVIHFSEVPVEEDQAFYGICAAQLFLHIVGDINDVDDEIAHSKYKLAVHSGQMVSSLYSPITQTTNNLSGETLDQARAICQECPDNSLLISEQSFEHAGSHNRVVADEFAEVGEADLIRTFLGREPMSNYKLLIERQAIQLVTLYSD</sequence>
<comment type="caution">
    <text evidence="3">The sequence shown here is derived from an EMBL/GenBank/DDBJ whole genome shotgun (WGS) entry which is preliminary data.</text>
</comment>
<gene>
    <name evidence="3" type="ORF">EVA69_01025</name>
</gene>
<accession>A0A520S6D6</accession>
<dbReference type="GO" id="GO:0035556">
    <property type="term" value="P:intracellular signal transduction"/>
    <property type="evidence" value="ECO:0007669"/>
    <property type="project" value="InterPro"/>
</dbReference>
<proteinExistence type="predicted"/>
<keyword evidence="1" id="KW-0812">Transmembrane</keyword>
<evidence type="ECO:0000256" key="1">
    <source>
        <dbReference type="SAM" id="Phobius"/>
    </source>
</evidence>
<dbReference type="AlphaFoldDB" id="A0A520S6D6"/>
<dbReference type="Proteomes" id="UP000320404">
    <property type="component" value="Unassembled WGS sequence"/>
</dbReference>
<dbReference type="SUPFAM" id="SSF55073">
    <property type="entry name" value="Nucleotide cyclase"/>
    <property type="match status" value="1"/>
</dbReference>
<evidence type="ECO:0000313" key="3">
    <source>
        <dbReference type="EMBL" id="RZO78028.1"/>
    </source>
</evidence>
<keyword evidence="1" id="KW-1133">Transmembrane helix</keyword>
<dbReference type="PROSITE" id="PS50125">
    <property type="entry name" value="GUANYLATE_CYCLASE_2"/>
    <property type="match status" value="1"/>
</dbReference>
<dbReference type="InterPro" id="IPR001054">
    <property type="entry name" value="A/G_cyclase"/>
</dbReference>
<organism evidence="3 4">
    <name type="scientific">OM182 bacterium</name>
    <dbReference type="NCBI Taxonomy" id="2510334"/>
    <lineage>
        <taxon>Bacteria</taxon>
        <taxon>Pseudomonadati</taxon>
        <taxon>Pseudomonadota</taxon>
        <taxon>Gammaproteobacteria</taxon>
        <taxon>OMG group</taxon>
        <taxon>OM182 clade</taxon>
    </lineage>
</organism>
<dbReference type="GO" id="GO:0004016">
    <property type="term" value="F:adenylate cyclase activity"/>
    <property type="evidence" value="ECO:0007669"/>
    <property type="project" value="UniProtKB-ARBA"/>
</dbReference>
<dbReference type="EMBL" id="SHAH01000007">
    <property type="protein sequence ID" value="RZO78028.1"/>
    <property type="molecule type" value="Genomic_DNA"/>
</dbReference>
<feature type="domain" description="Guanylate cyclase" evidence="2">
    <location>
        <begin position="270"/>
        <end position="400"/>
    </location>
</feature>
<keyword evidence="1" id="KW-0472">Membrane</keyword>
<name>A0A520S6D6_9GAMM</name>
<dbReference type="Gene3D" id="3.30.70.1230">
    <property type="entry name" value="Nucleotide cyclase"/>
    <property type="match status" value="1"/>
</dbReference>
<protein>
    <recommendedName>
        <fullName evidence="2">Guanylate cyclase domain-containing protein</fullName>
    </recommendedName>
</protein>